<keyword evidence="5" id="KW-1185">Reference proteome</keyword>
<dbReference type="InterPro" id="IPR006860">
    <property type="entry name" value="FecR"/>
</dbReference>
<keyword evidence="1" id="KW-0812">Transmembrane</keyword>
<name>A0A1T5P9G1_9BACT</name>
<dbReference type="STRING" id="393003.SAMN05660461_4875"/>
<dbReference type="PANTHER" id="PTHR30273:SF2">
    <property type="entry name" value="PROTEIN FECR"/>
    <property type="match status" value="1"/>
</dbReference>
<dbReference type="PIRSF" id="PIRSF018266">
    <property type="entry name" value="FecR"/>
    <property type="match status" value="1"/>
</dbReference>
<reference evidence="4 5" key="1">
    <citation type="submission" date="2017-02" db="EMBL/GenBank/DDBJ databases">
        <authorList>
            <person name="Peterson S.W."/>
        </authorList>
    </citation>
    <scope>NUCLEOTIDE SEQUENCE [LARGE SCALE GENOMIC DNA]</scope>
    <source>
        <strain evidence="4 5">DSM 18108</strain>
    </source>
</reference>
<keyword evidence="1" id="KW-1133">Transmembrane helix</keyword>
<dbReference type="GO" id="GO:0016989">
    <property type="term" value="F:sigma factor antagonist activity"/>
    <property type="evidence" value="ECO:0007669"/>
    <property type="project" value="TreeGrafter"/>
</dbReference>
<evidence type="ECO:0000313" key="4">
    <source>
        <dbReference type="EMBL" id="SKD08998.1"/>
    </source>
</evidence>
<accession>A0A1T5P9G1</accession>
<evidence type="ECO:0000259" key="2">
    <source>
        <dbReference type="Pfam" id="PF04773"/>
    </source>
</evidence>
<dbReference type="Pfam" id="PF16344">
    <property type="entry name" value="FecR_C"/>
    <property type="match status" value="1"/>
</dbReference>
<gene>
    <name evidence="4" type="ORF">SAMN05660461_4875</name>
</gene>
<feature type="domain" description="Protein FecR C-terminal" evidence="3">
    <location>
        <begin position="251"/>
        <end position="312"/>
    </location>
</feature>
<feature type="domain" description="FecR protein" evidence="2">
    <location>
        <begin position="117"/>
        <end position="206"/>
    </location>
</feature>
<protein>
    <submittedName>
        <fullName evidence="4">FecR family protein</fullName>
    </submittedName>
</protein>
<dbReference type="Pfam" id="PF04773">
    <property type="entry name" value="FecR"/>
    <property type="match status" value="1"/>
</dbReference>
<organism evidence="4 5">
    <name type="scientific">Chitinophaga ginsengisegetis</name>
    <dbReference type="NCBI Taxonomy" id="393003"/>
    <lineage>
        <taxon>Bacteria</taxon>
        <taxon>Pseudomonadati</taxon>
        <taxon>Bacteroidota</taxon>
        <taxon>Chitinophagia</taxon>
        <taxon>Chitinophagales</taxon>
        <taxon>Chitinophagaceae</taxon>
        <taxon>Chitinophaga</taxon>
    </lineage>
</organism>
<feature type="transmembrane region" description="Helical" evidence="1">
    <location>
        <begin position="74"/>
        <end position="93"/>
    </location>
</feature>
<sequence length="322" mass="35746">MITKQLLDRYFKQQCSAEERITVEAYLQGADHTLLDEFLHGKWAEAAAGPTIQVVPPAIELPSHTKVRHMGLKWAAVFTGMLVLSAAAYFLFLTTGKKVPVNPIARQQWKELNNHGNDIRSVVMGDGTRIWLNKNAVLRYPDNYNEVSRDVELIGEAYFEVAQNSSLPFRVHTAHVTTTALGTAFNISAFTRQDTAICISLLEGKVAVASADSNDTQVLTPGMAVNFEGNNMQEAITDSAVFNATGWMKDKIYFNNATLKEVCRRLSWQYGEKVIATGDAGQQRISGMFNTSDDFKTIISAITFVHKLQVKYTPEGCTITKN</sequence>
<dbReference type="Gene3D" id="3.55.50.30">
    <property type="match status" value="1"/>
</dbReference>
<dbReference type="Gene3D" id="2.60.120.1440">
    <property type="match status" value="1"/>
</dbReference>
<dbReference type="InterPro" id="IPR032508">
    <property type="entry name" value="FecR_C"/>
</dbReference>
<dbReference type="Proteomes" id="UP000190166">
    <property type="component" value="Unassembled WGS sequence"/>
</dbReference>
<proteinExistence type="predicted"/>
<dbReference type="EMBL" id="FUZZ01000004">
    <property type="protein sequence ID" value="SKD08998.1"/>
    <property type="molecule type" value="Genomic_DNA"/>
</dbReference>
<evidence type="ECO:0000256" key="1">
    <source>
        <dbReference type="SAM" id="Phobius"/>
    </source>
</evidence>
<evidence type="ECO:0000313" key="5">
    <source>
        <dbReference type="Proteomes" id="UP000190166"/>
    </source>
</evidence>
<evidence type="ECO:0000259" key="3">
    <source>
        <dbReference type="Pfam" id="PF16344"/>
    </source>
</evidence>
<dbReference type="AlphaFoldDB" id="A0A1T5P9G1"/>
<dbReference type="PANTHER" id="PTHR30273">
    <property type="entry name" value="PERIPLASMIC SIGNAL SENSOR AND SIGMA FACTOR ACTIVATOR FECR-RELATED"/>
    <property type="match status" value="1"/>
</dbReference>
<keyword evidence="1" id="KW-0472">Membrane</keyword>
<dbReference type="RefSeq" id="WP_079472143.1">
    <property type="nucleotide sequence ID" value="NZ_FUZZ01000004.1"/>
</dbReference>
<dbReference type="InterPro" id="IPR012373">
    <property type="entry name" value="Ferrdict_sens_TM"/>
</dbReference>